<protein>
    <submittedName>
        <fullName evidence="1">Uncharacterized protein</fullName>
    </submittedName>
</protein>
<dbReference type="Proteomes" id="UP000199337">
    <property type="component" value="Unassembled WGS sequence"/>
</dbReference>
<accession>A0A1I2VHM7</accession>
<keyword evidence="2" id="KW-1185">Reference proteome</keyword>
<gene>
    <name evidence="1" type="ORF">SAMN05660649_03026</name>
</gene>
<sequence>MAAVNYLQSVAEKMVSSCEARQKDMYERKRYVAGLLGQISKDRAEMAQDMWKSLYETRHNRQVKVNKMLKELTQIRMESWESWAKAVHTMNMIRAGKI</sequence>
<reference evidence="2" key="1">
    <citation type="submission" date="2016-10" db="EMBL/GenBank/DDBJ databases">
        <authorList>
            <person name="Varghese N."/>
            <person name="Submissions S."/>
        </authorList>
    </citation>
    <scope>NUCLEOTIDE SEQUENCE [LARGE SCALE GENOMIC DNA]</scope>
    <source>
        <strain evidence="2">DSM 17038</strain>
    </source>
</reference>
<dbReference type="AlphaFoldDB" id="A0A1I2VHM7"/>
<proteinExistence type="predicted"/>
<dbReference type="STRING" id="341036.SAMN05660649_03026"/>
<organism evidence="1 2">
    <name type="scientific">Desulfotruncus arcticus DSM 17038</name>
    <dbReference type="NCBI Taxonomy" id="1121424"/>
    <lineage>
        <taxon>Bacteria</taxon>
        <taxon>Bacillati</taxon>
        <taxon>Bacillota</taxon>
        <taxon>Clostridia</taxon>
        <taxon>Eubacteriales</taxon>
        <taxon>Desulfallaceae</taxon>
        <taxon>Desulfotruncus</taxon>
    </lineage>
</organism>
<dbReference type="RefSeq" id="WP_092472211.1">
    <property type="nucleotide sequence ID" value="NZ_FOOX01000011.1"/>
</dbReference>
<evidence type="ECO:0000313" key="1">
    <source>
        <dbReference type="EMBL" id="SFG88814.1"/>
    </source>
</evidence>
<dbReference type="OrthoDB" id="9841001at2"/>
<name>A0A1I2VHM7_9FIRM</name>
<evidence type="ECO:0000313" key="2">
    <source>
        <dbReference type="Proteomes" id="UP000199337"/>
    </source>
</evidence>
<dbReference type="EMBL" id="FOOX01000011">
    <property type="protein sequence ID" value="SFG88814.1"/>
    <property type="molecule type" value="Genomic_DNA"/>
</dbReference>